<feature type="domain" description="Thioredoxin" evidence="1">
    <location>
        <begin position="77"/>
        <end position="250"/>
    </location>
</feature>
<dbReference type="GO" id="GO:0016209">
    <property type="term" value="F:antioxidant activity"/>
    <property type="evidence" value="ECO:0007669"/>
    <property type="project" value="InterPro"/>
</dbReference>
<sequence length="255" mass="27471">MPRSYAFHARPASRAPVHRWRAWNPCTPGSFTRPARPATMASMETIAAPAAPAFDWNALFDGFVGRLRQSGAGLDAPKLYDRFEPFALPDSRGRYVDIADRLAEGPVVLSFMRGGFCPYCRGELQAWHEAIPRLEAVGGHFVAVSGEIGGRAEETRCGLAPNAEMLCDVDHGLALSLGLAHPMGAELHASYRAHGLDLADIYGDSGMLLPIPASFVIDSGGIVRYAFVEPDFRVRPDPAVVIAVVEACGPVNVPF</sequence>
<name>A0A2A4HZI2_9SPHN</name>
<dbReference type="Gene3D" id="3.40.30.10">
    <property type="entry name" value="Glutaredoxin"/>
    <property type="match status" value="1"/>
</dbReference>
<reference evidence="2 3" key="1">
    <citation type="submission" date="2017-09" db="EMBL/GenBank/DDBJ databases">
        <title>Sphingomonas ginsenosidimutans KACC 14949, whole genome shotgun sequence.</title>
        <authorList>
            <person name="Feng G."/>
            <person name="Zhu H."/>
        </authorList>
    </citation>
    <scope>NUCLEOTIDE SEQUENCE [LARGE SCALE GENOMIC DNA]</scope>
    <source>
        <strain evidence="2 3">KACC 14949</strain>
    </source>
</reference>
<dbReference type="CDD" id="cd02970">
    <property type="entry name" value="PRX_like2"/>
    <property type="match status" value="1"/>
</dbReference>
<accession>A0A2A4HZI2</accession>
<evidence type="ECO:0000259" key="1">
    <source>
        <dbReference type="PROSITE" id="PS51352"/>
    </source>
</evidence>
<dbReference type="Proteomes" id="UP000218784">
    <property type="component" value="Unassembled WGS sequence"/>
</dbReference>
<evidence type="ECO:0000313" key="2">
    <source>
        <dbReference type="EMBL" id="PCG09780.1"/>
    </source>
</evidence>
<dbReference type="AlphaFoldDB" id="A0A2A4HZI2"/>
<organism evidence="2 3">
    <name type="scientific">Sphingomonas ginsenosidimutans</name>
    <dbReference type="NCBI Taxonomy" id="862134"/>
    <lineage>
        <taxon>Bacteria</taxon>
        <taxon>Pseudomonadati</taxon>
        <taxon>Pseudomonadota</taxon>
        <taxon>Alphaproteobacteria</taxon>
        <taxon>Sphingomonadales</taxon>
        <taxon>Sphingomonadaceae</taxon>
        <taxon>Sphingomonas</taxon>
    </lineage>
</organism>
<dbReference type="PROSITE" id="PS51352">
    <property type="entry name" value="THIOREDOXIN_2"/>
    <property type="match status" value="1"/>
</dbReference>
<dbReference type="SUPFAM" id="SSF52833">
    <property type="entry name" value="Thioredoxin-like"/>
    <property type="match status" value="1"/>
</dbReference>
<keyword evidence="3" id="KW-1185">Reference proteome</keyword>
<evidence type="ECO:0000313" key="3">
    <source>
        <dbReference type="Proteomes" id="UP000218784"/>
    </source>
</evidence>
<protein>
    <submittedName>
        <fullName evidence="2">Peroxiredoxin</fullName>
    </submittedName>
</protein>
<dbReference type="InterPro" id="IPR000866">
    <property type="entry name" value="AhpC/TSA"/>
</dbReference>
<dbReference type="InterPro" id="IPR036249">
    <property type="entry name" value="Thioredoxin-like_sf"/>
</dbReference>
<proteinExistence type="predicted"/>
<dbReference type="Pfam" id="PF00578">
    <property type="entry name" value="AhpC-TSA"/>
    <property type="match status" value="1"/>
</dbReference>
<comment type="caution">
    <text evidence="2">The sequence shown here is derived from an EMBL/GenBank/DDBJ whole genome shotgun (WGS) entry which is preliminary data.</text>
</comment>
<dbReference type="EMBL" id="NWVD01000002">
    <property type="protein sequence ID" value="PCG09780.1"/>
    <property type="molecule type" value="Genomic_DNA"/>
</dbReference>
<dbReference type="GO" id="GO:0016491">
    <property type="term" value="F:oxidoreductase activity"/>
    <property type="evidence" value="ECO:0007669"/>
    <property type="project" value="InterPro"/>
</dbReference>
<dbReference type="InterPro" id="IPR013766">
    <property type="entry name" value="Thioredoxin_domain"/>
</dbReference>
<gene>
    <name evidence="2" type="ORF">COA17_08030</name>
</gene>